<dbReference type="PRINTS" id="PR00114">
    <property type="entry name" value="STPHPHTASE"/>
</dbReference>
<comment type="caution">
    <text evidence="3">The sequence shown here is derived from an EMBL/GenBank/DDBJ whole genome shotgun (WGS) entry which is preliminary data.</text>
</comment>
<evidence type="ECO:0000313" key="4">
    <source>
        <dbReference type="Proteomes" id="UP000179807"/>
    </source>
</evidence>
<dbReference type="Pfam" id="PF00149">
    <property type="entry name" value="Metallophos"/>
    <property type="match status" value="1"/>
</dbReference>
<dbReference type="OrthoDB" id="10452271at2759"/>
<dbReference type="Proteomes" id="UP000179807">
    <property type="component" value="Unassembled WGS sequence"/>
</dbReference>
<feature type="domain" description="Serine/threonine specific protein phosphatases" evidence="2">
    <location>
        <begin position="141"/>
        <end position="146"/>
    </location>
</feature>
<comment type="catalytic activity">
    <reaction evidence="1">
        <text>O-phospho-L-threonyl-[protein] + H2O = L-threonyl-[protein] + phosphate</text>
        <dbReference type="Rhea" id="RHEA:47004"/>
        <dbReference type="Rhea" id="RHEA-COMP:11060"/>
        <dbReference type="Rhea" id="RHEA-COMP:11605"/>
        <dbReference type="ChEBI" id="CHEBI:15377"/>
        <dbReference type="ChEBI" id="CHEBI:30013"/>
        <dbReference type="ChEBI" id="CHEBI:43474"/>
        <dbReference type="ChEBI" id="CHEBI:61977"/>
        <dbReference type="EC" id="3.1.3.16"/>
    </reaction>
</comment>
<dbReference type="PANTHER" id="PTHR11668:SF494">
    <property type="entry name" value="PROTEIN PHOSPHATASE, PUTATIVE-RELATED"/>
    <property type="match status" value="1"/>
</dbReference>
<dbReference type="EMBL" id="MLAK01000676">
    <property type="protein sequence ID" value="OHT08163.1"/>
    <property type="molecule type" value="Genomic_DNA"/>
</dbReference>
<accession>A0A1J4KAB7</accession>
<evidence type="ECO:0000256" key="1">
    <source>
        <dbReference type="RuleBase" id="RU004273"/>
    </source>
</evidence>
<dbReference type="PROSITE" id="PS00125">
    <property type="entry name" value="SER_THR_PHOSPHATASE"/>
    <property type="match status" value="1"/>
</dbReference>
<evidence type="ECO:0000259" key="2">
    <source>
        <dbReference type="PROSITE" id="PS00125"/>
    </source>
</evidence>
<dbReference type="SMART" id="SM00156">
    <property type="entry name" value="PP2Ac"/>
    <property type="match status" value="1"/>
</dbReference>
<dbReference type="InterPro" id="IPR050341">
    <property type="entry name" value="PP1_catalytic_subunit"/>
</dbReference>
<dbReference type="VEuPathDB" id="TrichDB:TRFO_23450"/>
<dbReference type="Gene3D" id="3.60.21.10">
    <property type="match status" value="1"/>
</dbReference>
<comment type="similarity">
    <text evidence="1">Belongs to the PPP phosphatase family.</text>
</comment>
<dbReference type="FunFam" id="3.60.21.10:FF:000097">
    <property type="entry name" value="Serine/threonine-protein phosphatase"/>
    <property type="match status" value="1"/>
</dbReference>
<dbReference type="EC" id="3.1.3.16" evidence="1"/>
<keyword evidence="1" id="KW-0378">Hydrolase</keyword>
<dbReference type="GO" id="GO:0005737">
    <property type="term" value="C:cytoplasm"/>
    <property type="evidence" value="ECO:0007669"/>
    <property type="project" value="TreeGrafter"/>
</dbReference>
<organism evidence="3 4">
    <name type="scientific">Tritrichomonas foetus</name>
    <dbReference type="NCBI Taxonomy" id="1144522"/>
    <lineage>
        <taxon>Eukaryota</taxon>
        <taxon>Metamonada</taxon>
        <taxon>Parabasalia</taxon>
        <taxon>Tritrichomonadida</taxon>
        <taxon>Tritrichomonadidae</taxon>
        <taxon>Tritrichomonas</taxon>
    </lineage>
</organism>
<gene>
    <name evidence="3" type="ORF">TRFO_23450</name>
</gene>
<dbReference type="GO" id="GO:0004722">
    <property type="term" value="F:protein serine/threonine phosphatase activity"/>
    <property type="evidence" value="ECO:0007669"/>
    <property type="project" value="UniProtKB-EC"/>
</dbReference>
<proteinExistence type="inferred from homology"/>
<dbReference type="GO" id="GO:0005634">
    <property type="term" value="C:nucleus"/>
    <property type="evidence" value="ECO:0007669"/>
    <property type="project" value="TreeGrafter"/>
</dbReference>
<dbReference type="AlphaFoldDB" id="A0A1J4KAB7"/>
<keyword evidence="4" id="KW-1185">Reference proteome</keyword>
<dbReference type="CDD" id="cd00144">
    <property type="entry name" value="MPP_PPP_family"/>
    <property type="match status" value="1"/>
</dbReference>
<sequence>MYLIQIIQLLNFRKMLPSSVTEILSAYEKILNLPEDKAEEIGRTIPIPHFDSSVILDLCRCTMSVFQSKDTLVETISPIYILGDIHGNLFDLLRILIYIKSPPKSRILFLGDYVDRGQFSIEVITLLFALQCAFPDHIVMLRGNHEFDSVNQVYGFYEEVSTQIGNDVFWNEINRVFQWMPIAAVVSGKIFCVHGGLSPSMNNPNQLSNLKRPISHYEDDIIGDVLWSDPTATDKDYIRSTRGSGVAFGPSSVVKFLTEAKLEHIVRGHQCVPLGILKFAGDSLYTVFSSSNYEDYGANRAGLMFVNGNDEIQVFSLPPLTIPKREDTFFSNCNEEEERMKAEQKVEKRCIALNVKHAELLIENKSQKCLPVITQRRALMNMGRSLSYDILRSKSSTTKLPSLHPIYK</sequence>
<dbReference type="SUPFAM" id="SSF56300">
    <property type="entry name" value="Metallo-dependent phosphatases"/>
    <property type="match status" value="1"/>
</dbReference>
<evidence type="ECO:0000313" key="3">
    <source>
        <dbReference type="EMBL" id="OHT08163.1"/>
    </source>
</evidence>
<dbReference type="RefSeq" id="XP_068361299.1">
    <property type="nucleotide sequence ID" value="XM_068503158.1"/>
</dbReference>
<dbReference type="PANTHER" id="PTHR11668">
    <property type="entry name" value="SERINE/THREONINE PROTEIN PHOSPHATASE"/>
    <property type="match status" value="1"/>
</dbReference>
<dbReference type="InterPro" id="IPR029052">
    <property type="entry name" value="Metallo-depent_PP-like"/>
</dbReference>
<dbReference type="GeneID" id="94837862"/>
<dbReference type="InterPro" id="IPR006186">
    <property type="entry name" value="Ser/Thr-sp_prot-phosphatase"/>
</dbReference>
<dbReference type="InterPro" id="IPR004843">
    <property type="entry name" value="Calcineurin-like_PHP"/>
</dbReference>
<reference evidence="3" key="1">
    <citation type="submission" date="2016-10" db="EMBL/GenBank/DDBJ databases">
        <authorList>
            <person name="Benchimol M."/>
            <person name="Almeida L.G."/>
            <person name="Vasconcelos A.T."/>
            <person name="Perreira-Neves A."/>
            <person name="Rosa I.A."/>
            <person name="Tasca T."/>
            <person name="Bogo M.R."/>
            <person name="de Souza W."/>
        </authorList>
    </citation>
    <scope>NUCLEOTIDE SEQUENCE [LARGE SCALE GENOMIC DNA]</scope>
    <source>
        <strain evidence="3">K</strain>
    </source>
</reference>
<protein>
    <recommendedName>
        <fullName evidence="1">Serine/threonine-protein phosphatase</fullName>
        <ecNumber evidence="1">3.1.3.16</ecNumber>
    </recommendedName>
</protein>
<name>A0A1J4KAB7_9EUKA</name>